<dbReference type="RefSeq" id="WP_074836778.1">
    <property type="nucleotide sequence ID" value="NZ_CATLQZ010000003.1"/>
</dbReference>
<proteinExistence type="predicted"/>
<evidence type="ECO:0000256" key="1">
    <source>
        <dbReference type="SAM" id="Phobius"/>
    </source>
</evidence>
<dbReference type="Proteomes" id="UP000182932">
    <property type="component" value="Unassembled WGS sequence"/>
</dbReference>
<dbReference type="GeneID" id="80818664"/>
<organism evidence="2 3">
    <name type="scientific">Marinovum algicola</name>
    <dbReference type="NCBI Taxonomy" id="42444"/>
    <lineage>
        <taxon>Bacteria</taxon>
        <taxon>Pseudomonadati</taxon>
        <taxon>Pseudomonadota</taxon>
        <taxon>Alphaproteobacteria</taxon>
        <taxon>Rhodobacterales</taxon>
        <taxon>Roseobacteraceae</taxon>
        <taxon>Marinovum</taxon>
    </lineage>
</organism>
<feature type="transmembrane region" description="Helical" evidence="1">
    <location>
        <begin position="28"/>
        <end position="50"/>
    </location>
</feature>
<keyword evidence="3" id="KW-1185">Reference proteome</keyword>
<keyword evidence="1" id="KW-1133">Transmembrane helix</keyword>
<comment type="caution">
    <text evidence="2">The sequence shown here is derived from an EMBL/GenBank/DDBJ whole genome shotgun (WGS) entry which is preliminary data.</text>
</comment>
<evidence type="ECO:0000313" key="2">
    <source>
        <dbReference type="EMBL" id="SEJ58753.1"/>
    </source>
</evidence>
<name>A0A975ZNP1_9RHOB</name>
<protein>
    <submittedName>
        <fullName evidence="2">Uncharacterized protein</fullName>
    </submittedName>
</protein>
<accession>A0A975ZNP1</accession>
<keyword evidence="1" id="KW-0812">Transmembrane</keyword>
<evidence type="ECO:0000313" key="3">
    <source>
        <dbReference type="Proteomes" id="UP000182932"/>
    </source>
</evidence>
<dbReference type="AlphaFoldDB" id="A0A975ZNP1"/>
<keyword evidence="1" id="KW-0472">Membrane</keyword>
<gene>
    <name evidence="2" type="ORF">SAMN04487940_107185</name>
</gene>
<sequence>MLVIIGAIIGGIIGGTIARRRGGKTLDVVQYVGIYALAFALLGMLATLVIHRLAL</sequence>
<dbReference type="EMBL" id="FNYY01000007">
    <property type="protein sequence ID" value="SEJ58753.1"/>
    <property type="molecule type" value="Genomic_DNA"/>
</dbReference>
<reference evidence="2 3" key="1">
    <citation type="submission" date="2016-10" db="EMBL/GenBank/DDBJ databases">
        <authorList>
            <person name="Varghese N."/>
            <person name="Submissions S."/>
        </authorList>
    </citation>
    <scope>NUCLEOTIDE SEQUENCE [LARGE SCALE GENOMIC DNA]</scope>
    <source>
        <strain evidence="2 3">FF3</strain>
    </source>
</reference>